<dbReference type="EMBL" id="JADCNL010000553">
    <property type="protein sequence ID" value="KAG0446743.1"/>
    <property type="molecule type" value="Genomic_DNA"/>
</dbReference>
<evidence type="ECO:0000313" key="2">
    <source>
        <dbReference type="EMBL" id="KAG0446702.1"/>
    </source>
</evidence>
<organism evidence="3 4">
    <name type="scientific">Vanilla planifolia</name>
    <name type="common">Vanilla</name>
    <dbReference type="NCBI Taxonomy" id="51239"/>
    <lineage>
        <taxon>Eukaryota</taxon>
        <taxon>Viridiplantae</taxon>
        <taxon>Streptophyta</taxon>
        <taxon>Embryophyta</taxon>
        <taxon>Tracheophyta</taxon>
        <taxon>Spermatophyta</taxon>
        <taxon>Magnoliopsida</taxon>
        <taxon>Liliopsida</taxon>
        <taxon>Asparagales</taxon>
        <taxon>Orchidaceae</taxon>
        <taxon>Vanilloideae</taxon>
        <taxon>Vanilleae</taxon>
        <taxon>Vanilla</taxon>
    </lineage>
</organism>
<keyword evidence="4" id="KW-1185">Reference proteome</keyword>
<sequence>MSNEQKVQDSAGISSCGKETDREVARSHPIAECGKLPSLSPKRKQKEWITEGVLLIEGPPPAWPGRVVVEPVRRHGRSGQLIVGSTGSTSQVLGACNLTSEDSKGFYCCEPKNEDVGMNFAGARKMPDDSDYNPEIIREEGLIEVACHPDAVNCCY</sequence>
<comment type="caution">
    <text evidence="3">The sequence shown here is derived from an EMBL/GenBank/DDBJ whole genome shotgun (WGS) entry which is preliminary data.</text>
</comment>
<evidence type="ECO:0000313" key="5">
    <source>
        <dbReference type="Proteomes" id="UP000639772"/>
    </source>
</evidence>
<evidence type="ECO:0000256" key="1">
    <source>
        <dbReference type="SAM" id="MobiDB-lite"/>
    </source>
</evidence>
<reference evidence="4 5" key="1">
    <citation type="journal article" date="2020" name="Nat. Food">
        <title>A phased Vanilla planifolia genome enables genetic improvement of flavour and production.</title>
        <authorList>
            <person name="Hasing T."/>
            <person name="Tang H."/>
            <person name="Brym M."/>
            <person name="Khazi F."/>
            <person name="Huang T."/>
            <person name="Chambers A.H."/>
        </authorList>
    </citation>
    <scope>NUCLEOTIDE SEQUENCE [LARGE SCALE GENOMIC DNA]</scope>
    <source>
        <tissue evidence="3">Leaf</tissue>
    </source>
</reference>
<dbReference type="EMBL" id="JADCNM010000554">
    <property type="protein sequence ID" value="KAG0446702.1"/>
    <property type="molecule type" value="Genomic_DNA"/>
</dbReference>
<dbReference type="AlphaFoldDB" id="A0A835P6G2"/>
<accession>A0A835P6G2</accession>
<evidence type="ECO:0000313" key="3">
    <source>
        <dbReference type="EMBL" id="KAG0446743.1"/>
    </source>
</evidence>
<dbReference type="Proteomes" id="UP000636800">
    <property type="component" value="Unassembled WGS sequence"/>
</dbReference>
<dbReference type="Proteomes" id="UP000639772">
    <property type="component" value="Unassembled WGS sequence"/>
</dbReference>
<proteinExistence type="predicted"/>
<gene>
    <name evidence="3" type="ORF">HPP92_028683</name>
    <name evidence="2" type="ORF">HPP92_028698</name>
</gene>
<feature type="region of interest" description="Disordered" evidence="1">
    <location>
        <begin position="1"/>
        <end position="29"/>
    </location>
</feature>
<protein>
    <submittedName>
        <fullName evidence="3">Uncharacterized protein</fullName>
    </submittedName>
</protein>
<name>A0A835P6G2_VANPL</name>
<evidence type="ECO:0000313" key="4">
    <source>
        <dbReference type="Proteomes" id="UP000636800"/>
    </source>
</evidence>